<evidence type="ECO:0000313" key="3">
    <source>
        <dbReference type="Proteomes" id="UP000298663"/>
    </source>
</evidence>
<gene>
    <name evidence="2" type="ORF">L596_003078</name>
</gene>
<proteinExistence type="predicted"/>
<dbReference type="OrthoDB" id="5867298at2759"/>
<name>A0A4U8UR16_STECR</name>
<comment type="caution">
    <text evidence="2">The sequence shown here is derived from an EMBL/GenBank/DDBJ whole genome shotgun (WGS) entry which is preliminary data.</text>
</comment>
<feature type="region of interest" description="Disordered" evidence="1">
    <location>
        <begin position="1"/>
        <end position="32"/>
    </location>
</feature>
<organism evidence="2 3">
    <name type="scientific">Steinernema carpocapsae</name>
    <name type="common">Entomopathogenic nematode</name>
    <dbReference type="NCBI Taxonomy" id="34508"/>
    <lineage>
        <taxon>Eukaryota</taxon>
        <taxon>Metazoa</taxon>
        <taxon>Ecdysozoa</taxon>
        <taxon>Nematoda</taxon>
        <taxon>Chromadorea</taxon>
        <taxon>Rhabditida</taxon>
        <taxon>Tylenchina</taxon>
        <taxon>Panagrolaimomorpha</taxon>
        <taxon>Strongyloidoidea</taxon>
        <taxon>Steinernematidae</taxon>
        <taxon>Steinernema</taxon>
    </lineage>
</organism>
<evidence type="ECO:0000313" key="2">
    <source>
        <dbReference type="EMBL" id="TMS35750.1"/>
    </source>
</evidence>
<reference evidence="2 3" key="1">
    <citation type="journal article" date="2015" name="Genome Biol.">
        <title>Comparative genomics of Steinernema reveals deeply conserved gene regulatory networks.</title>
        <authorList>
            <person name="Dillman A.R."/>
            <person name="Macchietto M."/>
            <person name="Porter C.F."/>
            <person name="Rogers A."/>
            <person name="Williams B."/>
            <person name="Antoshechkin I."/>
            <person name="Lee M.M."/>
            <person name="Goodwin Z."/>
            <person name="Lu X."/>
            <person name="Lewis E.E."/>
            <person name="Goodrich-Blair H."/>
            <person name="Stock S.P."/>
            <person name="Adams B.J."/>
            <person name="Sternberg P.W."/>
            <person name="Mortazavi A."/>
        </authorList>
    </citation>
    <scope>NUCLEOTIDE SEQUENCE [LARGE SCALE GENOMIC DNA]</scope>
    <source>
        <strain evidence="2 3">ALL</strain>
    </source>
</reference>
<keyword evidence="3" id="KW-1185">Reference proteome</keyword>
<feature type="region of interest" description="Disordered" evidence="1">
    <location>
        <begin position="204"/>
        <end position="230"/>
    </location>
</feature>
<protein>
    <submittedName>
        <fullName evidence="2">Uncharacterized protein</fullName>
    </submittedName>
</protein>
<accession>A0A4U8UR16</accession>
<reference evidence="2 3" key="2">
    <citation type="journal article" date="2019" name="G3 (Bethesda)">
        <title>Hybrid Assembly of the Genome of the Entomopathogenic Nematode Steinernema carpocapsae Identifies the X-Chromosome.</title>
        <authorList>
            <person name="Serra L."/>
            <person name="Macchietto M."/>
            <person name="Macias-Munoz A."/>
            <person name="McGill C.J."/>
            <person name="Rodriguez I.M."/>
            <person name="Rodriguez B."/>
            <person name="Murad R."/>
            <person name="Mortazavi A."/>
        </authorList>
    </citation>
    <scope>NUCLEOTIDE SEQUENCE [LARGE SCALE GENOMIC DNA]</scope>
    <source>
        <strain evidence="2 3">ALL</strain>
    </source>
</reference>
<feature type="region of interest" description="Disordered" evidence="1">
    <location>
        <begin position="108"/>
        <end position="140"/>
    </location>
</feature>
<feature type="compositionally biased region" description="Acidic residues" evidence="1">
    <location>
        <begin position="1"/>
        <end position="10"/>
    </location>
</feature>
<dbReference type="Proteomes" id="UP000298663">
    <property type="component" value="Unassembled WGS sequence"/>
</dbReference>
<sequence>MAIDGDEYADSDTAPLQMSPQTPPLGGDPSAVTSQTALLQTEMAESSNLSQKPKSIISRKLRKFASETSFSATPAKSDVDVDLEASSSSVRQIATRTRVFTVRTVNNIPPRNGGSAAVIRAARRSRQDSDDASGSLASDATVVSSTVATPQARHKIKRFRLKRPKSAGNMGQNSYNSMNNNEISYTSATIHSLDSLQPLQTHLESDRRPSNVYMIDDDSTHEFDEDMTAT</sequence>
<evidence type="ECO:0000256" key="1">
    <source>
        <dbReference type="SAM" id="MobiDB-lite"/>
    </source>
</evidence>
<feature type="compositionally biased region" description="Acidic residues" evidence="1">
    <location>
        <begin position="215"/>
        <end position="230"/>
    </location>
</feature>
<dbReference type="AlphaFoldDB" id="A0A4U8UR16"/>
<dbReference type="EMBL" id="AZBU02000001">
    <property type="protein sequence ID" value="TMS35750.1"/>
    <property type="molecule type" value="Genomic_DNA"/>
</dbReference>